<evidence type="ECO:0000313" key="1">
    <source>
        <dbReference type="EMBL" id="OJJ78895.1"/>
    </source>
</evidence>
<gene>
    <name evidence="1" type="ORF">ASPGLDRAFT_1092805</name>
</gene>
<evidence type="ECO:0000313" key="2">
    <source>
        <dbReference type="Proteomes" id="UP000184300"/>
    </source>
</evidence>
<dbReference type="VEuPathDB" id="FungiDB:ASPGLDRAFT_1092805"/>
<organism evidence="1 2">
    <name type="scientific">Aspergillus glaucus CBS 516.65</name>
    <dbReference type="NCBI Taxonomy" id="1160497"/>
    <lineage>
        <taxon>Eukaryota</taxon>
        <taxon>Fungi</taxon>
        <taxon>Dikarya</taxon>
        <taxon>Ascomycota</taxon>
        <taxon>Pezizomycotina</taxon>
        <taxon>Eurotiomycetes</taxon>
        <taxon>Eurotiomycetidae</taxon>
        <taxon>Eurotiales</taxon>
        <taxon>Aspergillaceae</taxon>
        <taxon>Aspergillus</taxon>
        <taxon>Aspergillus subgen. Aspergillus</taxon>
    </lineage>
</organism>
<dbReference type="RefSeq" id="XP_022395593.1">
    <property type="nucleotide sequence ID" value="XM_022539551.1"/>
</dbReference>
<dbReference type="GeneID" id="34455812"/>
<dbReference type="EMBL" id="KV878925">
    <property type="protein sequence ID" value="OJJ78895.1"/>
    <property type="molecule type" value="Genomic_DNA"/>
</dbReference>
<dbReference type="Proteomes" id="UP000184300">
    <property type="component" value="Unassembled WGS sequence"/>
</dbReference>
<keyword evidence="2" id="KW-1185">Reference proteome</keyword>
<accession>A0A1L9V4N7</accession>
<proteinExistence type="predicted"/>
<sequence>MPICCSRKWMNVWAARYRAGWSCDRCHAHVTNFSTSPVITVDVVRYLGRERWFAKSTAGHVERQWYNQCRSLGDYIPA</sequence>
<reference evidence="2" key="1">
    <citation type="journal article" date="2017" name="Genome Biol.">
        <title>Comparative genomics reveals high biological diversity and specific adaptations in the industrially and medically important fungal genus Aspergillus.</title>
        <authorList>
            <person name="de Vries R.P."/>
            <person name="Riley R."/>
            <person name="Wiebenga A."/>
            <person name="Aguilar-Osorio G."/>
            <person name="Amillis S."/>
            <person name="Uchima C.A."/>
            <person name="Anderluh G."/>
            <person name="Asadollahi M."/>
            <person name="Askin M."/>
            <person name="Barry K."/>
            <person name="Battaglia E."/>
            <person name="Bayram O."/>
            <person name="Benocci T."/>
            <person name="Braus-Stromeyer S.A."/>
            <person name="Caldana C."/>
            <person name="Canovas D."/>
            <person name="Cerqueira G.C."/>
            <person name="Chen F."/>
            <person name="Chen W."/>
            <person name="Choi C."/>
            <person name="Clum A."/>
            <person name="Dos Santos R.A."/>
            <person name="Damasio A.R."/>
            <person name="Diallinas G."/>
            <person name="Emri T."/>
            <person name="Fekete E."/>
            <person name="Flipphi M."/>
            <person name="Freyberg S."/>
            <person name="Gallo A."/>
            <person name="Gournas C."/>
            <person name="Habgood R."/>
            <person name="Hainaut M."/>
            <person name="Harispe M.L."/>
            <person name="Henrissat B."/>
            <person name="Hilden K.S."/>
            <person name="Hope R."/>
            <person name="Hossain A."/>
            <person name="Karabika E."/>
            <person name="Karaffa L."/>
            <person name="Karanyi Z."/>
            <person name="Krasevec N."/>
            <person name="Kuo A."/>
            <person name="Kusch H."/>
            <person name="LaButti K."/>
            <person name="Lagendijk E.L."/>
            <person name="Lapidus A."/>
            <person name="Levasseur A."/>
            <person name="Lindquist E."/>
            <person name="Lipzen A."/>
            <person name="Logrieco A.F."/>
            <person name="MacCabe A."/>
            <person name="Maekelae M.R."/>
            <person name="Malavazi I."/>
            <person name="Melin P."/>
            <person name="Meyer V."/>
            <person name="Mielnichuk N."/>
            <person name="Miskei M."/>
            <person name="Molnar A.P."/>
            <person name="Mule G."/>
            <person name="Ngan C.Y."/>
            <person name="Orejas M."/>
            <person name="Orosz E."/>
            <person name="Ouedraogo J.P."/>
            <person name="Overkamp K.M."/>
            <person name="Park H.-S."/>
            <person name="Perrone G."/>
            <person name="Piumi F."/>
            <person name="Punt P.J."/>
            <person name="Ram A.F."/>
            <person name="Ramon A."/>
            <person name="Rauscher S."/>
            <person name="Record E."/>
            <person name="Riano-Pachon D.M."/>
            <person name="Robert V."/>
            <person name="Roehrig J."/>
            <person name="Ruller R."/>
            <person name="Salamov A."/>
            <person name="Salih N.S."/>
            <person name="Samson R.A."/>
            <person name="Sandor E."/>
            <person name="Sanguinetti M."/>
            <person name="Schuetze T."/>
            <person name="Sepcic K."/>
            <person name="Shelest E."/>
            <person name="Sherlock G."/>
            <person name="Sophianopoulou V."/>
            <person name="Squina F.M."/>
            <person name="Sun H."/>
            <person name="Susca A."/>
            <person name="Todd R.B."/>
            <person name="Tsang A."/>
            <person name="Unkles S.E."/>
            <person name="van de Wiele N."/>
            <person name="van Rossen-Uffink D."/>
            <person name="Oliveira J.V."/>
            <person name="Vesth T.C."/>
            <person name="Visser J."/>
            <person name="Yu J.-H."/>
            <person name="Zhou M."/>
            <person name="Andersen M.R."/>
            <person name="Archer D.B."/>
            <person name="Baker S.E."/>
            <person name="Benoit I."/>
            <person name="Brakhage A.A."/>
            <person name="Braus G.H."/>
            <person name="Fischer R."/>
            <person name="Frisvad J.C."/>
            <person name="Goldman G.H."/>
            <person name="Houbraken J."/>
            <person name="Oakley B."/>
            <person name="Pocsi I."/>
            <person name="Scazzocchio C."/>
            <person name="Seiboth B."/>
            <person name="vanKuyk P.A."/>
            <person name="Wortman J."/>
            <person name="Dyer P.S."/>
            <person name="Grigoriev I.V."/>
        </authorList>
    </citation>
    <scope>NUCLEOTIDE SEQUENCE [LARGE SCALE GENOMIC DNA]</scope>
    <source>
        <strain evidence="2">CBS 516.65</strain>
    </source>
</reference>
<protein>
    <submittedName>
        <fullName evidence="1">Uncharacterized protein</fullName>
    </submittedName>
</protein>
<name>A0A1L9V4N7_ASPGL</name>
<dbReference type="AlphaFoldDB" id="A0A1L9V4N7"/>